<evidence type="ECO:0000313" key="5">
    <source>
        <dbReference type="Proteomes" id="UP000250235"/>
    </source>
</evidence>
<dbReference type="InterPro" id="IPR002885">
    <property type="entry name" value="PPR_rpt"/>
</dbReference>
<protein>
    <submittedName>
        <fullName evidence="4">Pentatricopeptide repeat-containing protein mitochondrial</fullName>
    </submittedName>
</protein>
<organism evidence="4 5">
    <name type="scientific">Dorcoceras hygrometricum</name>
    <dbReference type="NCBI Taxonomy" id="472368"/>
    <lineage>
        <taxon>Eukaryota</taxon>
        <taxon>Viridiplantae</taxon>
        <taxon>Streptophyta</taxon>
        <taxon>Embryophyta</taxon>
        <taxon>Tracheophyta</taxon>
        <taxon>Spermatophyta</taxon>
        <taxon>Magnoliopsida</taxon>
        <taxon>eudicotyledons</taxon>
        <taxon>Gunneridae</taxon>
        <taxon>Pentapetalae</taxon>
        <taxon>asterids</taxon>
        <taxon>lamiids</taxon>
        <taxon>Lamiales</taxon>
        <taxon>Gesneriaceae</taxon>
        <taxon>Didymocarpoideae</taxon>
        <taxon>Trichosporeae</taxon>
        <taxon>Loxocarpinae</taxon>
        <taxon>Dorcoceras</taxon>
    </lineage>
</organism>
<dbReference type="Gene3D" id="1.25.40.10">
    <property type="entry name" value="Tetratricopeptide repeat domain"/>
    <property type="match status" value="2"/>
</dbReference>
<dbReference type="PANTHER" id="PTHR47447:SF23">
    <property type="entry name" value="PENTACOTRIPEPTIDE-REPEAT REGION OF PRORP DOMAIN-CONTAINING PROTEIN"/>
    <property type="match status" value="1"/>
</dbReference>
<accession>A0A2Z7BKG4</accession>
<sequence length="371" mass="43656">MLFSNPSKIQSLYLPLSFLPSHFQILVLYRNFLTKIPSPSNPITSSSEKPPKSNLFNSLTTSPINHSDYLPSTVHETLTCYENDWKLALEFFNWVEMNCSFQHTTQTFNKIIDIVGKVFEFDIAWMMIERMRKNKYTFPDHVTFRIMFKRYVSAHLVKEAIHTFDKLVEYNLRDETSFSNLVDALCEYKHVIEAEELCFKNALDGNNDWLVGFNVESTKICNMILRGWFKMQWWRKCKEFWDAMDRMGVQKDFYSYSIYMDIQCKSGKPWKAVKLYKEMKKKRIQLDVVAYNTVIRAIGTSEGVDMAVSLYKEMIELGCEPNVVTFNTILKQLCENGRYKEAHKLLNLMTKKRCDPNTATYSPCFYVPFEI</sequence>
<dbReference type="PANTHER" id="PTHR47447">
    <property type="entry name" value="OS03G0856100 PROTEIN"/>
    <property type="match status" value="1"/>
</dbReference>
<feature type="repeat" description="PPR" evidence="3">
    <location>
        <begin position="322"/>
        <end position="356"/>
    </location>
</feature>
<evidence type="ECO:0000256" key="1">
    <source>
        <dbReference type="ARBA" id="ARBA00007626"/>
    </source>
</evidence>
<dbReference type="InterPro" id="IPR011990">
    <property type="entry name" value="TPR-like_helical_dom_sf"/>
</dbReference>
<evidence type="ECO:0000256" key="3">
    <source>
        <dbReference type="PROSITE-ProRule" id="PRU00708"/>
    </source>
</evidence>
<feature type="repeat" description="PPR" evidence="3">
    <location>
        <begin position="252"/>
        <end position="286"/>
    </location>
</feature>
<feature type="repeat" description="PPR" evidence="3">
    <location>
        <begin position="287"/>
        <end position="321"/>
    </location>
</feature>
<dbReference type="PROSITE" id="PS51375">
    <property type="entry name" value="PPR"/>
    <property type="match status" value="3"/>
</dbReference>
<dbReference type="Pfam" id="PF01535">
    <property type="entry name" value="PPR"/>
    <property type="match status" value="1"/>
</dbReference>
<proteinExistence type="inferred from homology"/>
<dbReference type="OrthoDB" id="185373at2759"/>
<reference evidence="4 5" key="1">
    <citation type="journal article" date="2015" name="Proc. Natl. Acad. Sci. U.S.A.">
        <title>The resurrection genome of Boea hygrometrica: A blueprint for survival of dehydration.</title>
        <authorList>
            <person name="Xiao L."/>
            <person name="Yang G."/>
            <person name="Zhang L."/>
            <person name="Yang X."/>
            <person name="Zhao S."/>
            <person name="Ji Z."/>
            <person name="Zhou Q."/>
            <person name="Hu M."/>
            <person name="Wang Y."/>
            <person name="Chen M."/>
            <person name="Xu Y."/>
            <person name="Jin H."/>
            <person name="Xiao X."/>
            <person name="Hu G."/>
            <person name="Bao F."/>
            <person name="Hu Y."/>
            <person name="Wan P."/>
            <person name="Li L."/>
            <person name="Deng X."/>
            <person name="Kuang T."/>
            <person name="Xiang C."/>
            <person name="Zhu J.K."/>
            <person name="Oliver M.J."/>
            <person name="He Y."/>
        </authorList>
    </citation>
    <scope>NUCLEOTIDE SEQUENCE [LARGE SCALE GENOMIC DNA]</scope>
    <source>
        <strain evidence="5">cv. XS01</strain>
    </source>
</reference>
<evidence type="ECO:0000313" key="4">
    <source>
        <dbReference type="EMBL" id="KZV32618.1"/>
    </source>
</evidence>
<name>A0A2Z7BKG4_9LAMI</name>
<dbReference type="EMBL" id="KV006408">
    <property type="protein sequence ID" value="KZV32618.1"/>
    <property type="molecule type" value="Genomic_DNA"/>
</dbReference>
<dbReference type="Pfam" id="PF13041">
    <property type="entry name" value="PPR_2"/>
    <property type="match status" value="1"/>
</dbReference>
<comment type="similarity">
    <text evidence="1">Belongs to the PPR family. P subfamily.</text>
</comment>
<dbReference type="AlphaFoldDB" id="A0A2Z7BKG4"/>
<gene>
    <name evidence="4" type="ORF">F511_17044</name>
</gene>
<keyword evidence="5" id="KW-1185">Reference proteome</keyword>
<evidence type="ECO:0000256" key="2">
    <source>
        <dbReference type="ARBA" id="ARBA00022737"/>
    </source>
</evidence>
<dbReference type="Proteomes" id="UP000250235">
    <property type="component" value="Unassembled WGS sequence"/>
</dbReference>
<keyword evidence="2" id="KW-0677">Repeat</keyword>
<dbReference type="NCBIfam" id="TIGR00756">
    <property type="entry name" value="PPR"/>
    <property type="match status" value="3"/>
</dbReference>